<evidence type="ECO:0000313" key="2">
    <source>
        <dbReference type="Proteomes" id="UP001215598"/>
    </source>
</evidence>
<dbReference type="AlphaFoldDB" id="A0AAD7MLH9"/>
<accession>A0AAD7MLH9</accession>
<dbReference type="Proteomes" id="UP001215598">
    <property type="component" value="Unassembled WGS sequence"/>
</dbReference>
<reference evidence="1" key="1">
    <citation type="submission" date="2023-03" db="EMBL/GenBank/DDBJ databases">
        <title>Massive genome expansion in bonnet fungi (Mycena s.s.) driven by repeated elements and novel gene families across ecological guilds.</title>
        <authorList>
            <consortium name="Lawrence Berkeley National Laboratory"/>
            <person name="Harder C.B."/>
            <person name="Miyauchi S."/>
            <person name="Viragh M."/>
            <person name="Kuo A."/>
            <person name="Thoen E."/>
            <person name="Andreopoulos B."/>
            <person name="Lu D."/>
            <person name="Skrede I."/>
            <person name="Drula E."/>
            <person name="Henrissat B."/>
            <person name="Morin E."/>
            <person name="Kohler A."/>
            <person name="Barry K."/>
            <person name="LaButti K."/>
            <person name="Morin E."/>
            <person name="Salamov A."/>
            <person name="Lipzen A."/>
            <person name="Mereny Z."/>
            <person name="Hegedus B."/>
            <person name="Baldrian P."/>
            <person name="Stursova M."/>
            <person name="Weitz H."/>
            <person name="Taylor A."/>
            <person name="Grigoriev I.V."/>
            <person name="Nagy L.G."/>
            <person name="Martin F."/>
            <person name="Kauserud H."/>
        </authorList>
    </citation>
    <scope>NUCLEOTIDE SEQUENCE</scope>
    <source>
        <strain evidence="1">CBHHK182m</strain>
    </source>
</reference>
<keyword evidence="2" id="KW-1185">Reference proteome</keyword>
<organism evidence="1 2">
    <name type="scientific">Mycena metata</name>
    <dbReference type="NCBI Taxonomy" id="1033252"/>
    <lineage>
        <taxon>Eukaryota</taxon>
        <taxon>Fungi</taxon>
        <taxon>Dikarya</taxon>
        <taxon>Basidiomycota</taxon>
        <taxon>Agaricomycotina</taxon>
        <taxon>Agaricomycetes</taxon>
        <taxon>Agaricomycetidae</taxon>
        <taxon>Agaricales</taxon>
        <taxon>Marasmiineae</taxon>
        <taxon>Mycenaceae</taxon>
        <taxon>Mycena</taxon>
    </lineage>
</organism>
<dbReference type="EMBL" id="JARKIB010000222">
    <property type="protein sequence ID" value="KAJ7722179.1"/>
    <property type="molecule type" value="Genomic_DNA"/>
</dbReference>
<comment type="caution">
    <text evidence="1">The sequence shown here is derived from an EMBL/GenBank/DDBJ whole genome shotgun (WGS) entry which is preliminary data.</text>
</comment>
<gene>
    <name evidence="1" type="ORF">B0H16DRAFT_1473465</name>
</gene>
<evidence type="ECO:0000313" key="1">
    <source>
        <dbReference type="EMBL" id="KAJ7722179.1"/>
    </source>
</evidence>
<proteinExistence type="predicted"/>
<protein>
    <submittedName>
        <fullName evidence="1">Uncharacterized protein</fullName>
    </submittedName>
</protein>
<sequence length="206" mass="22868">MHPSLHAQNFGELPFSLRPKRTAIAATKGNPCNSFAALESILRLAKQSPMGPQSHFMGLPACWLVLDPARIPSEPADLQDLLGGSPRGKTPLLAIKIIRRLKGIRPRALVDLWPRIWAWAKFFYPHMSRSDPGGPSELMIISDLFAFIERIPVEVVDTQPGVRIMLPKAWATFLGTGDPLTDFPSCAAFWTLDPPPSLRHIWLSMS</sequence>
<name>A0AAD7MLH9_9AGAR</name>